<name>A0A8J6NZP3_9BACT</name>
<dbReference type="CDD" id="cd00293">
    <property type="entry name" value="USP-like"/>
    <property type="match status" value="2"/>
</dbReference>
<dbReference type="PRINTS" id="PR01438">
    <property type="entry name" value="UNVRSLSTRESS"/>
</dbReference>
<accession>A0A8J6NZP3</accession>
<feature type="domain" description="UspA" evidence="2">
    <location>
        <begin position="1"/>
        <end position="151"/>
    </location>
</feature>
<gene>
    <name evidence="3" type="ORF">H8E23_17335</name>
</gene>
<dbReference type="SUPFAM" id="SSF52402">
    <property type="entry name" value="Adenine nucleotide alpha hydrolases-like"/>
    <property type="match status" value="2"/>
</dbReference>
<dbReference type="Proteomes" id="UP000603434">
    <property type="component" value="Unassembled WGS sequence"/>
</dbReference>
<evidence type="ECO:0000313" key="4">
    <source>
        <dbReference type="Proteomes" id="UP000603434"/>
    </source>
</evidence>
<protein>
    <submittedName>
        <fullName evidence="3">Universal stress protein</fullName>
    </submittedName>
</protein>
<organism evidence="3 4">
    <name type="scientific">Candidatus Desulfatibia profunda</name>
    <dbReference type="NCBI Taxonomy" id="2841695"/>
    <lineage>
        <taxon>Bacteria</taxon>
        <taxon>Pseudomonadati</taxon>
        <taxon>Thermodesulfobacteriota</taxon>
        <taxon>Desulfobacteria</taxon>
        <taxon>Desulfobacterales</taxon>
        <taxon>Desulfobacterales incertae sedis</taxon>
        <taxon>Candidatus Desulfatibia</taxon>
    </lineage>
</organism>
<evidence type="ECO:0000259" key="2">
    <source>
        <dbReference type="Pfam" id="PF00582"/>
    </source>
</evidence>
<comment type="caution">
    <text evidence="3">The sequence shown here is derived from an EMBL/GenBank/DDBJ whole genome shotgun (WGS) entry which is preliminary data.</text>
</comment>
<dbReference type="PANTHER" id="PTHR46268">
    <property type="entry name" value="STRESS RESPONSE PROTEIN NHAX"/>
    <property type="match status" value="1"/>
</dbReference>
<evidence type="ECO:0000313" key="3">
    <source>
        <dbReference type="EMBL" id="MBC8363151.1"/>
    </source>
</evidence>
<dbReference type="InterPro" id="IPR014729">
    <property type="entry name" value="Rossmann-like_a/b/a_fold"/>
</dbReference>
<dbReference type="Pfam" id="PF00582">
    <property type="entry name" value="Usp"/>
    <property type="match status" value="2"/>
</dbReference>
<proteinExistence type="inferred from homology"/>
<evidence type="ECO:0000256" key="1">
    <source>
        <dbReference type="ARBA" id="ARBA00008791"/>
    </source>
</evidence>
<dbReference type="AlphaFoldDB" id="A0A8J6NZP3"/>
<feature type="domain" description="UspA" evidence="2">
    <location>
        <begin position="162"/>
        <end position="295"/>
    </location>
</feature>
<dbReference type="InterPro" id="IPR006015">
    <property type="entry name" value="Universal_stress_UspA"/>
</dbReference>
<dbReference type="PANTHER" id="PTHR46268:SF6">
    <property type="entry name" value="UNIVERSAL STRESS PROTEIN UP12"/>
    <property type="match status" value="1"/>
</dbReference>
<dbReference type="EMBL" id="JACNJH010000262">
    <property type="protein sequence ID" value="MBC8363151.1"/>
    <property type="molecule type" value="Genomic_DNA"/>
</dbReference>
<reference evidence="3 4" key="1">
    <citation type="submission" date="2020-08" db="EMBL/GenBank/DDBJ databases">
        <title>Bridging the membrane lipid divide: bacteria of the FCB group superphylum have the potential to synthesize archaeal ether lipids.</title>
        <authorList>
            <person name="Villanueva L."/>
            <person name="Von Meijenfeldt F.A.B."/>
            <person name="Westbye A.B."/>
            <person name="Yadav S."/>
            <person name="Hopmans E.C."/>
            <person name="Dutilh B.E."/>
            <person name="Sinninghe Damste J.S."/>
        </authorList>
    </citation>
    <scope>NUCLEOTIDE SEQUENCE [LARGE SCALE GENOMIC DNA]</scope>
    <source>
        <strain evidence="3">NIOZ-UU30</strain>
    </source>
</reference>
<dbReference type="Gene3D" id="3.40.50.620">
    <property type="entry name" value="HUPs"/>
    <property type="match status" value="2"/>
</dbReference>
<sequence>MFKKVLAATDLVTICDSPVLTGAKIARQNNAKLYILHVLESASPKDRHLVKHYKTGQEIPAGKAYEQTVKKEINRIYQQALESCDDFEIKITIGFPWKEIIRWARAEETDLIVLGPHSLRAREKGVVRVTGKIGSTIEGVLRRENCPVMIVNKPVPNEKLKFKNVMVSIDFSRSCECALAFAIKIAQKFSSTLFLFHMLPVPPYPKYSRRDYEADIKNLKKRLEVFCQDIPAEIDHQYHLWGGALPHLEILKGAEKHAIDLIVMGSHTKEKTGKWYLGSVVEQVSCKSVCPVVVVTDPGVLLPWEDDLKDKTQADREIDRLIHVFSSKQSG</sequence>
<comment type="similarity">
    <text evidence="1">Belongs to the universal stress protein A family.</text>
</comment>
<dbReference type="InterPro" id="IPR006016">
    <property type="entry name" value="UspA"/>
</dbReference>